<dbReference type="HAMAP" id="MF_01465">
    <property type="entry name" value="SecY"/>
    <property type="match status" value="1"/>
</dbReference>
<keyword evidence="5 10" id="KW-0653">Protein transport</keyword>
<keyword evidence="6 10" id="KW-1133">Transmembrane helix</keyword>
<evidence type="ECO:0000256" key="4">
    <source>
        <dbReference type="ARBA" id="ARBA00022692"/>
    </source>
</evidence>
<feature type="transmembrane region" description="Helical" evidence="10">
    <location>
        <begin position="316"/>
        <end position="334"/>
    </location>
</feature>
<dbReference type="PROSITE" id="PS00756">
    <property type="entry name" value="SECY_2"/>
    <property type="match status" value="1"/>
</dbReference>
<dbReference type="GO" id="GO:0065002">
    <property type="term" value="P:intracellular protein transmembrane transport"/>
    <property type="evidence" value="ECO:0007669"/>
    <property type="project" value="UniProtKB-UniRule"/>
</dbReference>
<feature type="transmembrane region" description="Helical" evidence="10">
    <location>
        <begin position="215"/>
        <end position="236"/>
    </location>
</feature>
<sequence length="448" mass="49866">MLNNFADIFKVPELRKKVLFTLFIIIAYRIGAMVPIPGINVEALKSFFATQNNGLLGFLDMFSGGALNRMSIFSMGIIPYINSSIIMSLLQGAHMIPYLDRLGRDGEQGRKKLTQITRYGMVLLGMFQSFGWMMMIIRIHSPSRMPVVVDPSWPWIILAGSTLVAGSVLIMWLGEQVTERGVGNGISLIIFSGIVERLPHTVLSIVKLIQMEELSVIFALMLAVVVIIVLVLVVWIETAQRKIPIHYAKRVIGRKMYGGQASFLPIKVDQSGVIAVIFAVSVLSAPLILVQFTTEWTVWNFPIVRKITEWLSGTNSVIYSLVYASIIIFFCYFYNSISFNPKDLADSMKKSGSFIPGIRPGESTSIYIQKVLERVTLVGALFIACIAVLPDYLRSAIGSPFFFGGTSLLIVVGVSLDTVGQIESHLIMCHYEGFIKDGRVKGRWFKVK</sequence>
<dbReference type="InterPro" id="IPR002208">
    <property type="entry name" value="SecY/SEC61-alpha"/>
</dbReference>
<dbReference type="GO" id="GO:0006605">
    <property type="term" value="P:protein targeting"/>
    <property type="evidence" value="ECO:0007669"/>
    <property type="project" value="UniProtKB-UniRule"/>
</dbReference>
<dbReference type="RefSeq" id="WP_015423113.1">
    <property type="nucleotide sequence ID" value="NC_020419.1"/>
</dbReference>
<comment type="subunit">
    <text evidence="10">Component of the Sec protein translocase complex. Heterotrimer consisting of SecY, SecE and SecG subunits. The heterotrimers can form oligomers, although 1 heterotrimer is thought to be able to translocate proteins. Interacts with the ribosome. Interacts with SecDF, and other proteins may be involved. Interacts with SecA.</text>
</comment>
<feature type="transmembrane region" description="Helical" evidence="10">
    <location>
        <begin position="401"/>
        <end position="419"/>
    </location>
</feature>
<keyword evidence="7 10" id="KW-0811">Translocation</keyword>
<dbReference type="InterPro" id="IPR026593">
    <property type="entry name" value="SecY"/>
</dbReference>
<comment type="subcellular location">
    <subcellularLocation>
        <location evidence="10">Cell membrane</location>
        <topology evidence="10">Multi-pass membrane protein</topology>
    </subcellularLocation>
    <subcellularLocation>
        <location evidence="1">Membrane</location>
        <topology evidence="1">Multi-pass membrane protein</topology>
    </subcellularLocation>
</comment>
<evidence type="ECO:0000256" key="1">
    <source>
        <dbReference type="ARBA" id="ARBA00004141"/>
    </source>
</evidence>
<feature type="transmembrane region" description="Helical" evidence="10">
    <location>
        <begin position="152"/>
        <end position="174"/>
    </location>
</feature>
<keyword evidence="4 10" id="KW-0812">Transmembrane</keyword>
<dbReference type="PANTHER" id="PTHR10906">
    <property type="entry name" value="SECY/SEC61-ALPHA FAMILY MEMBER"/>
    <property type="match status" value="1"/>
</dbReference>
<proteinExistence type="inferred from homology"/>
<evidence type="ECO:0000256" key="5">
    <source>
        <dbReference type="ARBA" id="ARBA00022927"/>
    </source>
</evidence>
<evidence type="ECO:0000256" key="7">
    <source>
        <dbReference type="ARBA" id="ARBA00023010"/>
    </source>
</evidence>
<reference evidence="13" key="1">
    <citation type="journal article" date="2008" name="Proc. Natl. Acad. Sci. U.S.A.">
        <title>Complete genome of the uncultured termite group 1 bacteria in a single host protist cell.</title>
        <authorList>
            <person name="Hongoh Y."/>
            <person name="Sharma V.K."/>
            <person name="Prakash T."/>
            <person name="Noda S."/>
            <person name="Taylor T.D."/>
            <person name="Kudo T."/>
            <person name="Sakaki Y."/>
            <person name="Toyoda A."/>
            <person name="Hattori M."/>
            <person name="Ohkuma M."/>
        </authorList>
    </citation>
    <scope>NUCLEOTIDE SEQUENCE [LARGE SCALE GENOMIC DNA]</scope>
    <source>
        <strain evidence="13">Rs-D17 genomovar Ri2008</strain>
    </source>
</reference>
<dbReference type="STRING" id="471821.TGRD_101"/>
<feature type="transmembrane region" description="Helical" evidence="10">
    <location>
        <begin position="18"/>
        <end position="39"/>
    </location>
</feature>
<dbReference type="Pfam" id="PF00344">
    <property type="entry name" value="SecY"/>
    <property type="match status" value="1"/>
</dbReference>
<feature type="transmembrane region" description="Helical" evidence="10">
    <location>
        <begin position="272"/>
        <end position="292"/>
    </location>
</feature>
<organism evidence="12 13">
    <name type="scientific">Endomicrobium trichonymphae</name>
    <dbReference type="NCBI Taxonomy" id="1408204"/>
    <lineage>
        <taxon>Bacteria</taxon>
        <taxon>Pseudomonadati</taxon>
        <taxon>Elusimicrobiota</taxon>
        <taxon>Endomicrobiia</taxon>
        <taxon>Endomicrobiales</taxon>
        <taxon>Endomicrobiaceae</taxon>
        <taxon>Candidatus Endomicrobiellum</taxon>
    </lineage>
</organism>
<evidence type="ECO:0000313" key="13">
    <source>
        <dbReference type="Proteomes" id="UP000001691"/>
    </source>
</evidence>
<dbReference type="GO" id="GO:0005886">
    <property type="term" value="C:plasma membrane"/>
    <property type="evidence" value="ECO:0007669"/>
    <property type="project" value="UniProtKB-SubCell"/>
</dbReference>
<dbReference type="SUPFAM" id="SSF103491">
    <property type="entry name" value="Preprotein translocase SecY subunit"/>
    <property type="match status" value="1"/>
</dbReference>
<dbReference type="InterPro" id="IPR030659">
    <property type="entry name" value="SecY_CS"/>
</dbReference>
<dbReference type="Gene3D" id="1.10.3370.10">
    <property type="entry name" value="SecY subunit domain"/>
    <property type="match status" value="1"/>
</dbReference>
<evidence type="ECO:0000313" key="12">
    <source>
        <dbReference type="EMBL" id="BAG13584.1"/>
    </source>
</evidence>
<evidence type="ECO:0000256" key="11">
    <source>
        <dbReference type="RuleBase" id="RU004349"/>
    </source>
</evidence>
<evidence type="ECO:0000256" key="8">
    <source>
        <dbReference type="ARBA" id="ARBA00023136"/>
    </source>
</evidence>
<name>B1GZA2_ENDTX</name>
<evidence type="ECO:0000256" key="2">
    <source>
        <dbReference type="ARBA" id="ARBA00005751"/>
    </source>
</evidence>
<comment type="function">
    <text evidence="10">The central subunit of the protein translocation channel SecYEG. Consists of two halves formed by TMs 1-5 and 6-10. These two domains form a lateral gate at the front which open onto the bilayer between TMs 2 and 7, and are clamped together by SecE at the back. The channel is closed by both a pore ring composed of hydrophobic SecY resides and a short helix (helix 2A) on the extracellular side of the membrane which forms a plug. The plug probably moves laterally to allow the channel to open. The ring and the pore may move independently.</text>
</comment>
<dbReference type="EMBL" id="AP009510">
    <property type="protein sequence ID" value="BAG13584.1"/>
    <property type="molecule type" value="Genomic_DNA"/>
</dbReference>
<keyword evidence="10" id="KW-1003">Cell membrane</keyword>
<gene>
    <name evidence="10" type="primary">secY</name>
    <name evidence="12" type="ordered locus">TGRD_101</name>
</gene>
<dbReference type="PATRIC" id="fig|471821.5.peg.145"/>
<dbReference type="Proteomes" id="UP000001691">
    <property type="component" value="Chromosome"/>
</dbReference>
<dbReference type="AlphaFoldDB" id="B1GZA2"/>
<keyword evidence="13" id="KW-1185">Reference proteome</keyword>
<evidence type="ECO:0000256" key="3">
    <source>
        <dbReference type="ARBA" id="ARBA00022448"/>
    </source>
</evidence>
<comment type="similarity">
    <text evidence="2 10 11">Belongs to the SecY/SEC61-alpha family.</text>
</comment>
<feature type="transmembrane region" description="Helical" evidence="10">
    <location>
        <begin position="371"/>
        <end position="389"/>
    </location>
</feature>
<dbReference type="InterPro" id="IPR023201">
    <property type="entry name" value="SecY_dom_sf"/>
</dbReference>
<dbReference type="KEGG" id="rsd:TGRD_101"/>
<feature type="transmembrane region" description="Helical" evidence="10">
    <location>
        <begin position="186"/>
        <end position="209"/>
    </location>
</feature>
<evidence type="ECO:0000256" key="6">
    <source>
        <dbReference type="ARBA" id="ARBA00022989"/>
    </source>
</evidence>
<dbReference type="FunFam" id="1.10.3370.10:FF:000001">
    <property type="entry name" value="Preprotein translocase subunit SecY"/>
    <property type="match status" value="1"/>
</dbReference>
<dbReference type="HOGENOM" id="CLU_030313_0_2_0"/>
<dbReference type="PRINTS" id="PR00303">
    <property type="entry name" value="SECYTRNLCASE"/>
</dbReference>
<dbReference type="NCBIfam" id="TIGR00967">
    <property type="entry name" value="3a0501s007"/>
    <property type="match status" value="1"/>
</dbReference>
<evidence type="ECO:0000256" key="9">
    <source>
        <dbReference type="ARBA" id="ARBA00039733"/>
    </source>
</evidence>
<feature type="transmembrane region" description="Helical" evidence="10">
    <location>
        <begin position="119"/>
        <end position="140"/>
    </location>
</feature>
<dbReference type="GO" id="GO:0043952">
    <property type="term" value="P:protein transport by the Sec complex"/>
    <property type="evidence" value="ECO:0007669"/>
    <property type="project" value="UniProtKB-UniRule"/>
</dbReference>
<protein>
    <recommendedName>
        <fullName evidence="9 10">Protein translocase subunit SecY</fullName>
    </recommendedName>
</protein>
<feature type="transmembrane region" description="Helical" evidence="10">
    <location>
        <begin position="77"/>
        <end position="99"/>
    </location>
</feature>
<dbReference type="PIRSF" id="PIRSF004557">
    <property type="entry name" value="SecY"/>
    <property type="match status" value="1"/>
</dbReference>
<accession>B1GZA2</accession>
<keyword evidence="8 10" id="KW-0472">Membrane</keyword>
<keyword evidence="3 10" id="KW-0813">Transport</keyword>
<evidence type="ECO:0000256" key="10">
    <source>
        <dbReference type="HAMAP-Rule" id="MF_01465"/>
    </source>
</evidence>